<evidence type="ECO:0000313" key="4">
    <source>
        <dbReference type="Proteomes" id="UP000306918"/>
    </source>
</evidence>
<dbReference type="OrthoDB" id="7560678at2"/>
<organism evidence="3 4">
    <name type="scientific">Niastella caeni</name>
    <dbReference type="NCBI Taxonomy" id="2569763"/>
    <lineage>
        <taxon>Bacteria</taxon>
        <taxon>Pseudomonadati</taxon>
        <taxon>Bacteroidota</taxon>
        <taxon>Chitinophagia</taxon>
        <taxon>Chitinophagales</taxon>
        <taxon>Chitinophagaceae</taxon>
        <taxon>Niastella</taxon>
    </lineage>
</organism>
<gene>
    <name evidence="3" type="ORF">FAM09_24010</name>
</gene>
<dbReference type="PANTHER" id="PTHR45947">
    <property type="entry name" value="SULFOQUINOVOSYL TRANSFERASE SQD2"/>
    <property type="match status" value="1"/>
</dbReference>
<evidence type="ECO:0000313" key="3">
    <source>
        <dbReference type="EMBL" id="THU34090.1"/>
    </source>
</evidence>
<comment type="caution">
    <text evidence="3">The sequence shown here is derived from an EMBL/GenBank/DDBJ whole genome shotgun (WGS) entry which is preliminary data.</text>
</comment>
<accession>A0A4S8HG10</accession>
<dbReference type="InterPro" id="IPR001296">
    <property type="entry name" value="Glyco_trans_1"/>
</dbReference>
<dbReference type="Pfam" id="PF00534">
    <property type="entry name" value="Glycos_transf_1"/>
    <property type="match status" value="1"/>
</dbReference>
<protein>
    <submittedName>
        <fullName evidence="3">Glycosyltransferase</fullName>
    </submittedName>
</protein>
<dbReference type="GO" id="GO:0016757">
    <property type="term" value="F:glycosyltransferase activity"/>
    <property type="evidence" value="ECO:0007669"/>
    <property type="project" value="InterPro"/>
</dbReference>
<proteinExistence type="predicted"/>
<dbReference type="SUPFAM" id="SSF53756">
    <property type="entry name" value="UDP-Glycosyltransferase/glycogen phosphorylase"/>
    <property type="match status" value="1"/>
</dbReference>
<keyword evidence="3" id="KW-0808">Transferase</keyword>
<dbReference type="EMBL" id="STFF01000008">
    <property type="protein sequence ID" value="THU34090.1"/>
    <property type="molecule type" value="Genomic_DNA"/>
</dbReference>
<dbReference type="Pfam" id="PF13439">
    <property type="entry name" value="Glyco_transf_4"/>
    <property type="match status" value="1"/>
</dbReference>
<dbReference type="RefSeq" id="WP_136579706.1">
    <property type="nucleotide sequence ID" value="NZ_STFF01000008.1"/>
</dbReference>
<dbReference type="Gene3D" id="3.40.50.2000">
    <property type="entry name" value="Glycogen Phosphorylase B"/>
    <property type="match status" value="2"/>
</dbReference>
<evidence type="ECO:0000259" key="1">
    <source>
        <dbReference type="Pfam" id="PF00534"/>
    </source>
</evidence>
<dbReference type="PANTHER" id="PTHR45947:SF3">
    <property type="entry name" value="SULFOQUINOVOSYL TRANSFERASE SQD2"/>
    <property type="match status" value="1"/>
</dbReference>
<keyword evidence="4" id="KW-1185">Reference proteome</keyword>
<dbReference type="InterPro" id="IPR028098">
    <property type="entry name" value="Glyco_trans_4-like_N"/>
</dbReference>
<dbReference type="Proteomes" id="UP000306918">
    <property type="component" value="Unassembled WGS sequence"/>
</dbReference>
<feature type="domain" description="Glycosyltransferase subfamily 4-like N-terminal" evidence="2">
    <location>
        <begin position="31"/>
        <end position="186"/>
    </location>
</feature>
<dbReference type="AlphaFoldDB" id="A0A4S8HG10"/>
<dbReference type="InterPro" id="IPR050194">
    <property type="entry name" value="Glycosyltransferase_grp1"/>
</dbReference>
<evidence type="ECO:0000259" key="2">
    <source>
        <dbReference type="Pfam" id="PF13439"/>
    </source>
</evidence>
<sequence length="387" mass="43588">MDTLNKTYIRQLYQENEPIPVLHIIKSLGRGGAEMLLPETLRQHDKQKFKFHYIYFLPWKNQMVSAIEKEGGTVVCIRAKNNASILLAVRKIVAYVRKHNIQLIHCHLPWAGMAGRLVGRLTGVPVVYTEHNKWERYHKATYFLNKLTFSIQQKVVAVSAEVANSIKINYAKARPHVQVVANGADTLKYDRAQAIGNDIRKELNIPSTATVIGITCVFRAQKRLHTWLEIAHALHAKHPDTFFIIVGDGPLRDEVHAKAKTLGTDKYVFFAGLQTETRPYFAAMDLFMMSSEFEGLPIALLEAMSMNCVPVCTAAGGIPEVIKDGVNGILVPVQQPMQLVDRLSQLLQEPDKVAQMKKAARETVINSFSMKKMVTELEGIYNDLINK</sequence>
<name>A0A4S8HG10_9BACT</name>
<reference evidence="3 4" key="1">
    <citation type="submission" date="2019-04" db="EMBL/GenBank/DDBJ databases">
        <title>Niastella caeni sp. nov., isolated from activated sludge.</title>
        <authorList>
            <person name="Sheng M."/>
        </authorList>
    </citation>
    <scope>NUCLEOTIDE SEQUENCE [LARGE SCALE GENOMIC DNA]</scope>
    <source>
        <strain evidence="3 4">HX-2-15</strain>
    </source>
</reference>
<feature type="domain" description="Glycosyl transferase family 1" evidence="1">
    <location>
        <begin position="198"/>
        <end position="362"/>
    </location>
</feature>